<protein>
    <submittedName>
        <fullName evidence="2">Uncharacterized protein</fullName>
    </submittedName>
</protein>
<sequence>MSRVAGPGESFVRASQRSGTDETENARAFSSLGNGHSLPFAVAPLKIIPVNSLGLRGEAGQVGPSPARWTTRNRVVVWHSAHWPKASPATDRSDGQYRGPNRHACSSERDRTREGNCAHERRFSCCFSAIVVAKPYFTSDKTEFCLAKSENRTCQLRHPTFLFLPLHGKLPRRL</sequence>
<accession>A0A6A6DDF2</accession>
<proteinExistence type="predicted"/>
<evidence type="ECO:0000256" key="1">
    <source>
        <dbReference type="SAM" id="MobiDB-lite"/>
    </source>
</evidence>
<evidence type="ECO:0000313" key="3">
    <source>
        <dbReference type="Proteomes" id="UP000800200"/>
    </source>
</evidence>
<dbReference type="EMBL" id="ML994710">
    <property type="protein sequence ID" value="KAF2176402.1"/>
    <property type="molecule type" value="Genomic_DNA"/>
</dbReference>
<organism evidence="2 3">
    <name type="scientific">Zopfia rhizophila CBS 207.26</name>
    <dbReference type="NCBI Taxonomy" id="1314779"/>
    <lineage>
        <taxon>Eukaryota</taxon>
        <taxon>Fungi</taxon>
        <taxon>Dikarya</taxon>
        <taxon>Ascomycota</taxon>
        <taxon>Pezizomycotina</taxon>
        <taxon>Dothideomycetes</taxon>
        <taxon>Dothideomycetes incertae sedis</taxon>
        <taxon>Zopfiaceae</taxon>
        <taxon>Zopfia</taxon>
    </lineage>
</organism>
<dbReference type="Proteomes" id="UP000800200">
    <property type="component" value="Unassembled WGS sequence"/>
</dbReference>
<feature type="region of interest" description="Disordered" evidence="1">
    <location>
        <begin position="86"/>
        <end position="109"/>
    </location>
</feature>
<evidence type="ECO:0000313" key="2">
    <source>
        <dbReference type="EMBL" id="KAF2176402.1"/>
    </source>
</evidence>
<dbReference type="AlphaFoldDB" id="A0A6A6DDF2"/>
<feature type="region of interest" description="Disordered" evidence="1">
    <location>
        <begin position="1"/>
        <end position="25"/>
    </location>
</feature>
<keyword evidence="3" id="KW-1185">Reference proteome</keyword>
<gene>
    <name evidence="2" type="ORF">K469DRAFT_32476</name>
</gene>
<reference evidence="2" key="1">
    <citation type="journal article" date="2020" name="Stud. Mycol.">
        <title>101 Dothideomycetes genomes: a test case for predicting lifestyles and emergence of pathogens.</title>
        <authorList>
            <person name="Haridas S."/>
            <person name="Albert R."/>
            <person name="Binder M."/>
            <person name="Bloem J."/>
            <person name="Labutti K."/>
            <person name="Salamov A."/>
            <person name="Andreopoulos B."/>
            <person name="Baker S."/>
            <person name="Barry K."/>
            <person name="Bills G."/>
            <person name="Bluhm B."/>
            <person name="Cannon C."/>
            <person name="Castanera R."/>
            <person name="Culley D."/>
            <person name="Daum C."/>
            <person name="Ezra D."/>
            <person name="Gonzalez J."/>
            <person name="Henrissat B."/>
            <person name="Kuo A."/>
            <person name="Liang C."/>
            <person name="Lipzen A."/>
            <person name="Lutzoni F."/>
            <person name="Magnuson J."/>
            <person name="Mondo S."/>
            <person name="Nolan M."/>
            <person name="Ohm R."/>
            <person name="Pangilinan J."/>
            <person name="Park H.-J."/>
            <person name="Ramirez L."/>
            <person name="Alfaro M."/>
            <person name="Sun H."/>
            <person name="Tritt A."/>
            <person name="Yoshinaga Y."/>
            <person name="Zwiers L.-H."/>
            <person name="Turgeon B."/>
            <person name="Goodwin S."/>
            <person name="Spatafora J."/>
            <person name="Crous P."/>
            <person name="Grigoriev I."/>
        </authorList>
    </citation>
    <scope>NUCLEOTIDE SEQUENCE</scope>
    <source>
        <strain evidence="2">CBS 207.26</strain>
    </source>
</reference>
<name>A0A6A6DDF2_9PEZI</name>